<sequence>MLNMQNIFLCSTMTIRKWGVNPRIYSIFILLFVFLLYHSYGLYAFSEEVGHRISPWLFSHLTSSPVLQIFAFFAVLLYCDAPFQDRHSPFVMIRTGRMNWIISQIVYIIFSSFIYTFFIFCSSILVILPRVVFQMEWDTIMVSLARDVSLASNNVTIFFNPLIIDTITPIYATLIGFLFFWMGTTFIGMTTFCFNIMFRNMAGIVASGIFIGISYFSNYLGFLVFGYTIFYFSPLSWMSISNIDITGQTSLPSPLYCFVILVTSIIVMGIIAVTLFNKQDITNRVGGN</sequence>
<proteinExistence type="predicted"/>
<dbReference type="Proteomes" id="UP001595880">
    <property type="component" value="Unassembled WGS sequence"/>
</dbReference>
<keyword evidence="3" id="KW-1185">Reference proteome</keyword>
<evidence type="ECO:0000256" key="1">
    <source>
        <dbReference type="SAM" id="Phobius"/>
    </source>
</evidence>
<evidence type="ECO:0008006" key="4">
    <source>
        <dbReference type="Google" id="ProtNLM"/>
    </source>
</evidence>
<feature type="transmembrane region" description="Helical" evidence="1">
    <location>
        <begin position="253"/>
        <end position="276"/>
    </location>
</feature>
<feature type="transmembrane region" description="Helical" evidence="1">
    <location>
        <begin position="100"/>
        <end position="128"/>
    </location>
</feature>
<feature type="transmembrane region" description="Helical" evidence="1">
    <location>
        <begin position="57"/>
        <end position="79"/>
    </location>
</feature>
<comment type="caution">
    <text evidence="2">The sequence shown here is derived from an EMBL/GenBank/DDBJ whole genome shotgun (WGS) entry which is preliminary data.</text>
</comment>
<keyword evidence="1" id="KW-0472">Membrane</keyword>
<gene>
    <name evidence="2" type="ORF">ACFOZ1_09275</name>
</gene>
<name>A0ABV8VU54_9BACI</name>
<accession>A0ABV8VU54</accession>
<keyword evidence="1" id="KW-0812">Transmembrane</keyword>
<organism evidence="2 3">
    <name type="scientific">Gracilibacillus marinus</name>
    <dbReference type="NCBI Taxonomy" id="630535"/>
    <lineage>
        <taxon>Bacteria</taxon>
        <taxon>Bacillati</taxon>
        <taxon>Bacillota</taxon>
        <taxon>Bacilli</taxon>
        <taxon>Bacillales</taxon>
        <taxon>Bacillaceae</taxon>
        <taxon>Gracilibacillus</taxon>
    </lineage>
</organism>
<protein>
    <recommendedName>
        <fullName evidence="4">ABC-2 type transport system permease protein</fullName>
    </recommendedName>
</protein>
<evidence type="ECO:0000313" key="3">
    <source>
        <dbReference type="Proteomes" id="UP001595880"/>
    </source>
</evidence>
<reference evidence="3" key="1">
    <citation type="journal article" date="2019" name="Int. J. Syst. Evol. Microbiol.">
        <title>The Global Catalogue of Microorganisms (GCM) 10K type strain sequencing project: providing services to taxonomists for standard genome sequencing and annotation.</title>
        <authorList>
            <consortium name="The Broad Institute Genomics Platform"/>
            <consortium name="The Broad Institute Genome Sequencing Center for Infectious Disease"/>
            <person name="Wu L."/>
            <person name="Ma J."/>
        </authorList>
    </citation>
    <scope>NUCLEOTIDE SEQUENCE [LARGE SCALE GENOMIC DNA]</scope>
    <source>
        <strain evidence="3">KACC 14058</strain>
    </source>
</reference>
<dbReference type="RefSeq" id="WP_390198696.1">
    <property type="nucleotide sequence ID" value="NZ_JBHSDV010000002.1"/>
</dbReference>
<feature type="transmembrane region" description="Helical" evidence="1">
    <location>
        <begin position="170"/>
        <end position="197"/>
    </location>
</feature>
<feature type="transmembrane region" description="Helical" evidence="1">
    <location>
        <begin position="209"/>
        <end position="233"/>
    </location>
</feature>
<feature type="transmembrane region" description="Helical" evidence="1">
    <location>
        <begin position="24"/>
        <end position="45"/>
    </location>
</feature>
<dbReference type="EMBL" id="JBHSDV010000002">
    <property type="protein sequence ID" value="MFC4387997.1"/>
    <property type="molecule type" value="Genomic_DNA"/>
</dbReference>
<evidence type="ECO:0000313" key="2">
    <source>
        <dbReference type="EMBL" id="MFC4387997.1"/>
    </source>
</evidence>
<keyword evidence="1" id="KW-1133">Transmembrane helix</keyword>